<keyword evidence="2" id="KW-1133">Transmembrane helix</keyword>
<gene>
    <name evidence="3" type="ORF">HNR14_000924</name>
</gene>
<dbReference type="EMBL" id="JACCHJ010000001">
    <property type="protein sequence ID" value="NYK09043.1"/>
    <property type="molecule type" value="Genomic_DNA"/>
</dbReference>
<dbReference type="AlphaFoldDB" id="A0A853DN58"/>
<evidence type="ECO:0000313" key="4">
    <source>
        <dbReference type="Proteomes" id="UP000521075"/>
    </source>
</evidence>
<keyword evidence="2" id="KW-0812">Transmembrane</keyword>
<name>A0A853DN58_9MICO</name>
<feature type="transmembrane region" description="Helical" evidence="2">
    <location>
        <begin position="313"/>
        <end position="336"/>
    </location>
</feature>
<feature type="transmembrane region" description="Helical" evidence="2">
    <location>
        <begin position="219"/>
        <end position="240"/>
    </location>
</feature>
<organism evidence="3 4">
    <name type="scientific">Leifsonia naganoensis</name>
    <dbReference type="NCBI Taxonomy" id="150025"/>
    <lineage>
        <taxon>Bacteria</taxon>
        <taxon>Bacillati</taxon>
        <taxon>Actinomycetota</taxon>
        <taxon>Actinomycetes</taxon>
        <taxon>Micrococcales</taxon>
        <taxon>Microbacteriaceae</taxon>
        <taxon>Leifsonia</taxon>
    </lineage>
</organism>
<feature type="transmembrane region" description="Helical" evidence="2">
    <location>
        <begin position="252"/>
        <end position="273"/>
    </location>
</feature>
<feature type="transmembrane region" description="Helical" evidence="2">
    <location>
        <begin position="348"/>
        <end position="370"/>
    </location>
</feature>
<feature type="transmembrane region" description="Helical" evidence="2">
    <location>
        <begin position="390"/>
        <end position="411"/>
    </location>
</feature>
<feature type="transmembrane region" description="Helical" evidence="2">
    <location>
        <begin position="285"/>
        <end position="307"/>
    </location>
</feature>
<sequence length="526" mass="55316">MLNVATESLPDIEVPTPTRASERAEARSPDSTRALAFIEQLQRRWISGGMRKQLVEARGVVRTTAPMRVVQAEIESAGWTVGSITEAERGVFELAAWGLFARSESNRVARHALNQLEFALDAFAIDLLDVRTVREGDTPPPRWYLALGADATATDARRIHRAVQGRNASGSREAVEKSVSSILSSKGVADHAWTLLPATANAALSVSDSATKNPAWRALAALLLPGIASFVLAVLVSPAVASLSTMPAELRVALLVLAILAPLAGSLILRIQTSRQERKGGGPRGGMWVISAPIALGMLVLGVVAAITVGRKAAFLGSAVTLGVVLLTAFVLRPILLRLSLSTTRMAWGLAVTIPAAVVVLNLPSTLFMWTVGYPQLIGSVPIGTVVASGWPVLLGALGAIAVAAAALSSLRNGSGIRRRHPLLAAASIAALACFVTPIANAAFTANSLLRYRVSVGQGAFGVEPVCLKDPQHGDVNSYWLIGTASRTSYLTPRLGPPHVPKNPAQADASQAMIHVDDKDPCPQIP</sequence>
<evidence type="ECO:0000256" key="1">
    <source>
        <dbReference type="SAM" id="MobiDB-lite"/>
    </source>
</evidence>
<proteinExistence type="predicted"/>
<evidence type="ECO:0000313" key="3">
    <source>
        <dbReference type="EMBL" id="NYK09043.1"/>
    </source>
</evidence>
<dbReference type="Proteomes" id="UP000521075">
    <property type="component" value="Unassembled WGS sequence"/>
</dbReference>
<feature type="region of interest" description="Disordered" evidence="1">
    <location>
        <begin position="1"/>
        <end position="28"/>
    </location>
</feature>
<keyword evidence="4" id="KW-1185">Reference proteome</keyword>
<comment type="caution">
    <text evidence="3">The sequence shown here is derived from an EMBL/GenBank/DDBJ whole genome shotgun (WGS) entry which is preliminary data.</text>
</comment>
<keyword evidence="2" id="KW-0472">Membrane</keyword>
<dbReference type="RefSeq" id="WP_218874972.1">
    <property type="nucleotide sequence ID" value="NZ_JACCHJ010000001.1"/>
</dbReference>
<evidence type="ECO:0000256" key="2">
    <source>
        <dbReference type="SAM" id="Phobius"/>
    </source>
</evidence>
<accession>A0A853DN58</accession>
<protein>
    <submittedName>
        <fullName evidence="3">FtsH-binding integral membrane protein</fullName>
    </submittedName>
</protein>
<reference evidence="3 4" key="1">
    <citation type="submission" date="2020-07" db="EMBL/GenBank/DDBJ databases">
        <title>Sequencing the genomes of 1000 actinobacteria strains.</title>
        <authorList>
            <person name="Klenk H.-P."/>
        </authorList>
    </citation>
    <scope>NUCLEOTIDE SEQUENCE [LARGE SCALE GENOMIC DNA]</scope>
    <source>
        <strain evidence="3 4">DSM 15166</strain>
    </source>
</reference>
<feature type="transmembrane region" description="Helical" evidence="2">
    <location>
        <begin position="423"/>
        <end position="444"/>
    </location>
</feature>